<organism evidence="1 2">
    <name type="scientific">Stylosanthes scabra</name>
    <dbReference type="NCBI Taxonomy" id="79078"/>
    <lineage>
        <taxon>Eukaryota</taxon>
        <taxon>Viridiplantae</taxon>
        <taxon>Streptophyta</taxon>
        <taxon>Embryophyta</taxon>
        <taxon>Tracheophyta</taxon>
        <taxon>Spermatophyta</taxon>
        <taxon>Magnoliopsida</taxon>
        <taxon>eudicotyledons</taxon>
        <taxon>Gunneridae</taxon>
        <taxon>Pentapetalae</taxon>
        <taxon>rosids</taxon>
        <taxon>fabids</taxon>
        <taxon>Fabales</taxon>
        <taxon>Fabaceae</taxon>
        <taxon>Papilionoideae</taxon>
        <taxon>50 kb inversion clade</taxon>
        <taxon>dalbergioids sensu lato</taxon>
        <taxon>Dalbergieae</taxon>
        <taxon>Pterocarpus clade</taxon>
        <taxon>Stylosanthes</taxon>
    </lineage>
</organism>
<evidence type="ECO:0000313" key="1">
    <source>
        <dbReference type="EMBL" id="MED6138936.1"/>
    </source>
</evidence>
<sequence length="107" mass="12523">MRLLSLPTTYLKTRRCSDCGRYATREEVQKTIEQLDGWLVWGCRIRLTESKYSRSGKNEWKEGNGTVQEHVQPRNHILEGRHGVDEISNRRKCYKNALLKLGMDETV</sequence>
<name>A0ABU6SR75_9FABA</name>
<gene>
    <name evidence="1" type="ORF">PIB30_079209</name>
</gene>
<proteinExistence type="predicted"/>
<dbReference type="Proteomes" id="UP001341840">
    <property type="component" value="Unassembled WGS sequence"/>
</dbReference>
<comment type="caution">
    <text evidence="1">The sequence shown here is derived from an EMBL/GenBank/DDBJ whole genome shotgun (WGS) entry which is preliminary data.</text>
</comment>
<protein>
    <submittedName>
        <fullName evidence="1">Uncharacterized protein</fullName>
    </submittedName>
</protein>
<dbReference type="EMBL" id="JASCZI010061531">
    <property type="protein sequence ID" value="MED6138936.1"/>
    <property type="molecule type" value="Genomic_DNA"/>
</dbReference>
<keyword evidence="2" id="KW-1185">Reference proteome</keyword>
<evidence type="ECO:0000313" key="2">
    <source>
        <dbReference type="Proteomes" id="UP001341840"/>
    </source>
</evidence>
<reference evidence="1 2" key="1">
    <citation type="journal article" date="2023" name="Plants (Basel)">
        <title>Bridging the Gap: Combining Genomics and Transcriptomics Approaches to Understand Stylosanthes scabra, an Orphan Legume from the Brazilian Caatinga.</title>
        <authorList>
            <person name="Ferreira-Neto J.R.C."/>
            <person name="da Silva M.D."/>
            <person name="Binneck E."/>
            <person name="de Melo N.F."/>
            <person name="da Silva R.H."/>
            <person name="de Melo A.L.T.M."/>
            <person name="Pandolfi V."/>
            <person name="Bustamante F.O."/>
            <person name="Brasileiro-Vidal A.C."/>
            <person name="Benko-Iseppon A.M."/>
        </authorList>
    </citation>
    <scope>NUCLEOTIDE SEQUENCE [LARGE SCALE GENOMIC DNA]</scope>
    <source>
        <tissue evidence="1">Leaves</tissue>
    </source>
</reference>
<accession>A0ABU6SR75</accession>